<dbReference type="PANTHER" id="PTHR30244:SF36">
    <property type="entry name" value="3-OXO-GLUCOSE-6-PHOSPHATE:GLUTAMATE AMINOTRANSFERASE"/>
    <property type="match status" value="1"/>
</dbReference>
<dbReference type="SUPFAM" id="SSF53383">
    <property type="entry name" value="PLP-dependent transferases"/>
    <property type="match status" value="1"/>
</dbReference>
<evidence type="ECO:0000256" key="5">
    <source>
        <dbReference type="RuleBase" id="RU004508"/>
    </source>
</evidence>
<evidence type="ECO:0000256" key="3">
    <source>
        <dbReference type="PIRSR" id="PIRSR000390-1"/>
    </source>
</evidence>
<dbReference type="Gene3D" id="3.40.640.10">
    <property type="entry name" value="Type I PLP-dependent aspartate aminotransferase-like (Major domain)"/>
    <property type="match status" value="1"/>
</dbReference>
<keyword evidence="7" id="KW-1185">Reference proteome</keyword>
<dbReference type="Gene3D" id="3.90.1150.10">
    <property type="entry name" value="Aspartate Aminotransferase, domain 1"/>
    <property type="match status" value="1"/>
</dbReference>
<evidence type="ECO:0000313" key="6">
    <source>
        <dbReference type="EMBL" id="EGV19422.1"/>
    </source>
</evidence>
<dbReference type="AlphaFoldDB" id="F9U9G4"/>
<dbReference type="GO" id="GO:0030170">
    <property type="term" value="F:pyridoxal phosphate binding"/>
    <property type="evidence" value="ECO:0007669"/>
    <property type="project" value="TreeGrafter"/>
</dbReference>
<proteinExistence type="inferred from homology"/>
<accession>F9U9G4</accession>
<protein>
    <submittedName>
        <fullName evidence="6">DegT/DnrJ/EryC1/StrS aminotransferase</fullName>
    </submittedName>
</protein>
<reference evidence="6 7" key="1">
    <citation type="submission" date="2011-06" db="EMBL/GenBank/DDBJ databases">
        <title>The draft genome of Thiocapsa marina 5811.</title>
        <authorList>
            <consortium name="US DOE Joint Genome Institute (JGI-PGF)"/>
            <person name="Lucas S."/>
            <person name="Han J."/>
            <person name="Cheng J.-F."/>
            <person name="Goodwin L."/>
            <person name="Pitluck S."/>
            <person name="Peters L."/>
            <person name="Land M.L."/>
            <person name="Hauser L."/>
            <person name="Vogl K."/>
            <person name="Liu Z."/>
            <person name="Imhoff J."/>
            <person name="Thiel V."/>
            <person name="Frigaard N.-U."/>
            <person name="Bryant D."/>
            <person name="Woyke T.J."/>
        </authorList>
    </citation>
    <scope>NUCLEOTIDE SEQUENCE [LARGE SCALE GENOMIC DNA]</scope>
    <source>
        <strain evidence="6 7">5811</strain>
    </source>
</reference>
<evidence type="ECO:0000256" key="1">
    <source>
        <dbReference type="ARBA" id="ARBA00022898"/>
    </source>
</evidence>
<feature type="modified residue" description="N6-(pyridoxal phosphate)lysine" evidence="4">
    <location>
        <position position="234"/>
    </location>
</feature>
<keyword evidence="1 4" id="KW-0663">Pyridoxal phosphate</keyword>
<dbReference type="Proteomes" id="UP000005459">
    <property type="component" value="Unassembled WGS sequence"/>
</dbReference>
<gene>
    <name evidence="6" type="ORF">ThimaDRAFT_1566</name>
</gene>
<dbReference type="Pfam" id="PF01041">
    <property type="entry name" value="DegT_DnrJ_EryC1"/>
    <property type="match status" value="1"/>
</dbReference>
<dbReference type="CDD" id="cd00616">
    <property type="entry name" value="AHBA_syn"/>
    <property type="match status" value="1"/>
</dbReference>
<comment type="similarity">
    <text evidence="2 5">Belongs to the DegT/DnrJ/EryC1 family.</text>
</comment>
<dbReference type="PIRSF" id="PIRSF000390">
    <property type="entry name" value="PLP_StrS"/>
    <property type="match status" value="1"/>
</dbReference>
<dbReference type="GO" id="GO:0000271">
    <property type="term" value="P:polysaccharide biosynthetic process"/>
    <property type="evidence" value="ECO:0007669"/>
    <property type="project" value="TreeGrafter"/>
</dbReference>
<dbReference type="STRING" id="768671.ThimaDRAFT_1566"/>
<name>F9U9G4_9GAMM</name>
<keyword evidence="6" id="KW-0808">Transferase</keyword>
<keyword evidence="6" id="KW-0032">Aminotransferase</keyword>
<feature type="active site" description="Proton acceptor" evidence="3">
    <location>
        <position position="234"/>
    </location>
</feature>
<evidence type="ECO:0000256" key="4">
    <source>
        <dbReference type="PIRSR" id="PIRSR000390-2"/>
    </source>
</evidence>
<dbReference type="EMBL" id="AFWV01000004">
    <property type="protein sequence ID" value="EGV19422.1"/>
    <property type="molecule type" value="Genomic_DNA"/>
</dbReference>
<sequence length="415" mass="44265">MRVRQSGYVKLAVLPGGGPSAFVQGIRRCTLPNPAIVPSVIHRALILISINEPAREYEALSSEIETAVLEALRSGRWLFGKATEAFVRRFSESVGVEHVIPVANGTDALEIGLRAVGVGFGDEVVTAANAGGYTSIACRIIGAVPVYTDIALPGMTIDPAEVSALLSPKVRAVVVTHLYGNLGDVDGVRRVLAEAGREDVAVVEDCAQAHGVGDPGRRGGSLGDLATFSFYPSKNLGALGDAGAVVTGRDDLARQVRLLAQYGWESRYRSVVPYGRNSRMDEVQASILTIKLGHLAAVTASRRAVLSRYRAALPASYRLCALEGAASVGHLAVILCPDRSAAEDHLKRRGIQTDIHYPTLDCDQPAWRDLPMRLGDLRKSRDAVERILTLPCHPHLSESELTLVCDALASLPAAS</sequence>
<organism evidence="6 7">
    <name type="scientific">Thiocapsa marina 5811</name>
    <dbReference type="NCBI Taxonomy" id="768671"/>
    <lineage>
        <taxon>Bacteria</taxon>
        <taxon>Pseudomonadati</taxon>
        <taxon>Pseudomonadota</taxon>
        <taxon>Gammaproteobacteria</taxon>
        <taxon>Chromatiales</taxon>
        <taxon>Chromatiaceae</taxon>
        <taxon>Thiocapsa</taxon>
    </lineage>
</organism>
<evidence type="ECO:0000256" key="2">
    <source>
        <dbReference type="ARBA" id="ARBA00037999"/>
    </source>
</evidence>
<evidence type="ECO:0000313" key="7">
    <source>
        <dbReference type="Proteomes" id="UP000005459"/>
    </source>
</evidence>
<dbReference type="InterPro" id="IPR015421">
    <property type="entry name" value="PyrdxlP-dep_Trfase_major"/>
</dbReference>
<dbReference type="GO" id="GO:0008483">
    <property type="term" value="F:transaminase activity"/>
    <property type="evidence" value="ECO:0007669"/>
    <property type="project" value="UniProtKB-KW"/>
</dbReference>
<dbReference type="InterPro" id="IPR015424">
    <property type="entry name" value="PyrdxlP-dep_Trfase"/>
</dbReference>
<dbReference type="eggNOG" id="COG0399">
    <property type="taxonomic scope" value="Bacteria"/>
</dbReference>
<dbReference type="InterPro" id="IPR000653">
    <property type="entry name" value="DegT/StrS_aminotransferase"/>
</dbReference>
<dbReference type="InterPro" id="IPR015422">
    <property type="entry name" value="PyrdxlP-dep_Trfase_small"/>
</dbReference>
<dbReference type="PANTHER" id="PTHR30244">
    <property type="entry name" value="TRANSAMINASE"/>
    <property type="match status" value="1"/>
</dbReference>